<proteinExistence type="predicted"/>
<protein>
    <submittedName>
        <fullName evidence="1">16260_t:CDS:1</fullName>
    </submittedName>
</protein>
<gene>
    <name evidence="1" type="ORF">CPELLU_LOCUS8172</name>
</gene>
<evidence type="ECO:0000313" key="2">
    <source>
        <dbReference type="Proteomes" id="UP000789759"/>
    </source>
</evidence>
<organism evidence="1 2">
    <name type="scientific">Cetraspora pellucida</name>
    <dbReference type="NCBI Taxonomy" id="1433469"/>
    <lineage>
        <taxon>Eukaryota</taxon>
        <taxon>Fungi</taxon>
        <taxon>Fungi incertae sedis</taxon>
        <taxon>Mucoromycota</taxon>
        <taxon>Glomeromycotina</taxon>
        <taxon>Glomeromycetes</taxon>
        <taxon>Diversisporales</taxon>
        <taxon>Gigasporaceae</taxon>
        <taxon>Cetraspora</taxon>
    </lineage>
</organism>
<sequence>MTTTNKNKYLNIKIKLIAIFDIYPGAECNFQFGISEKLSFCKYSLSDNPVLHKEFRIRRKFR</sequence>
<evidence type="ECO:0000313" key="1">
    <source>
        <dbReference type="EMBL" id="CAG8626321.1"/>
    </source>
</evidence>
<comment type="caution">
    <text evidence="1">The sequence shown here is derived from an EMBL/GenBank/DDBJ whole genome shotgun (WGS) entry which is preliminary data.</text>
</comment>
<reference evidence="1" key="1">
    <citation type="submission" date="2021-06" db="EMBL/GenBank/DDBJ databases">
        <authorList>
            <person name="Kallberg Y."/>
            <person name="Tangrot J."/>
            <person name="Rosling A."/>
        </authorList>
    </citation>
    <scope>NUCLEOTIDE SEQUENCE</scope>
    <source>
        <strain evidence="1">FL966</strain>
    </source>
</reference>
<dbReference type="Proteomes" id="UP000789759">
    <property type="component" value="Unassembled WGS sequence"/>
</dbReference>
<name>A0A9N9D8P2_9GLOM</name>
<dbReference type="AlphaFoldDB" id="A0A9N9D8P2"/>
<accession>A0A9N9D8P2</accession>
<dbReference type="EMBL" id="CAJVQA010005700">
    <property type="protein sequence ID" value="CAG8626321.1"/>
    <property type="molecule type" value="Genomic_DNA"/>
</dbReference>
<keyword evidence="2" id="KW-1185">Reference proteome</keyword>